<proteinExistence type="predicted"/>
<organism evidence="2">
    <name type="scientific">Culex pipiens</name>
    <name type="common">House mosquito</name>
    <dbReference type="NCBI Taxonomy" id="7175"/>
    <lineage>
        <taxon>Eukaryota</taxon>
        <taxon>Metazoa</taxon>
        <taxon>Ecdysozoa</taxon>
        <taxon>Arthropoda</taxon>
        <taxon>Hexapoda</taxon>
        <taxon>Insecta</taxon>
        <taxon>Pterygota</taxon>
        <taxon>Neoptera</taxon>
        <taxon>Endopterygota</taxon>
        <taxon>Diptera</taxon>
        <taxon>Nematocera</taxon>
        <taxon>Culicoidea</taxon>
        <taxon>Culicidae</taxon>
        <taxon>Culicinae</taxon>
        <taxon>Culicini</taxon>
        <taxon>Culex</taxon>
        <taxon>Culex</taxon>
    </lineage>
</organism>
<dbReference type="AlphaFoldDB" id="A0A8D8JDP4"/>
<name>A0A8D8JDP4_CULPI</name>
<evidence type="ECO:0000256" key="1">
    <source>
        <dbReference type="SAM" id="MobiDB-lite"/>
    </source>
</evidence>
<dbReference type="EMBL" id="HBUE01278526">
    <property type="protein sequence ID" value="CAG6567747.1"/>
    <property type="molecule type" value="Transcribed_RNA"/>
</dbReference>
<reference evidence="2" key="1">
    <citation type="submission" date="2021-05" db="EMBL/GenBank/DDBJ databases">
        <authorList>
            <person name="Alioto T."/>
            <person name="Alioto T."/>
            <person name="Gomez Garrido J."/>
        </authorList>
    </citation>
    <scope>NUCLEOTIDE SEQUENCE</scope>
</reference>
<protein>
    <submittedName>
        <fullName evidence="2">(northern house mosquito) hypothetical protein</fullName>
    </submittedName>
</protein>
<accession>A0A8D8JDP4</accession>
<evidence type="ECO:0000313" key="2">
    <source>
        <dbReference type="EMBL" id="CAG6567747.1"/>
    </source>
</evidence>
<sequence length="137" mass="15380">MVVKRSRRRSFSRMNLDSEPKKNLCHSRSRITCSKSNSVPRASSTPCSGCASRIGNSPFRHFTSQSGNVDHPSRINGQLLQDCPDEGRKRDHPLHCCRASKRASGIVQTGVFGSDRWRTARIGTAWILMLANLEQKR</sequence>
<feature type="region of interest" description="Disordered" evidence="1">
    <location>
        <begin position="1"/>
        <end position="22"/>
    </location>
</feature>
<dbReference type="EMBL" id="HBUE01173063">
    <property type="protein sequence ID" value="CAG6516248.1"/>
    <property type="molecule type" value="Transcribed_RNA"/>
</dbReference>
<feature type="compositionally biased region" description="Basic residues" evidence="1">
    <location>
        <begin position="1"/>
        <end position="11"/>
    </location>
</feature>